<evidence type="ECO:0000313" key="2">
    <source>
        <dbReference type="EMBL" id="GAG43692.1"/>
    </source>
</evidence>
<name>X0Y8R5_9ZZZZ</name>
<keyword evidence="1" id="KW-0812">Transmembrane</keyword>
<feature type="transmembrane region" description="Helical" evidence="1">
    <location>
        <begin position="6"/>
        <end position="28"/>
    </location>
</feature>
<organism evidence="2">
    <name type="scientific">marine sediment metagenome</name>
    <dbReference type="NCBI Taxonomy" id="412755"/>
    <lineage>
        <taxon>unclassified sequences</taxon>
        <taxon>metagenomes</taxon>
        <taxon>ecological metagenomes</taxon>
    </lineage>
</organism>
<keyword evidence="1" id="KW-1133">Transmembrane helix</keyword>
<proteinExistence type="predicted"/>
<dbReference type="EMBL" id="BARS01053895">
    <property type="protein sequence ID" value="GAG43692.1"/>
    <property type="molecule type" value="Genomic_DNA"/>
</dbReference>
<sequence length="86" mass="10021">MRGQPGIWDLLIGFFFTMGALLAFAMMVETGRTQAGDRALANARMEKTYARIQFRELQNAYLQGYMVGRYPSHVEDFPIKPWHMFR</sequence>
<comment type="caution">
    <text evidence="2">The sequence shown here is derived from an EMBL/GenBank/DDBJ whole genome shotgun (WGS) entry which is preliminary data.</text>
</comment>
<keyword evidence="1" id="KW-0472">Membrane</keyword>
<protein>
    <submittedName>
        <fullName evidence="2">Uncharacterized protein</fullName>
    </submittedName>
</protein>
<dbReference type="AlphaFoldDB" id="X0Y8R5"/>
<evidence type="ECO:0000256" key="1">
    <source>
        <dbReference type="SAM" id="Phobius"/>
    </source>
</evidence>
<gene>
    <name evidence="2" type="ORF">S01H1_79888</name>
</gene>
<accession>X0Y8R5</accession>
<reference evidence="2" key="1">
    <citation type="journal article" date="2014" name="Front. Microbiol.">
        <title>High frequency of phylogenetically diverse reductive dehalogenase-homologous genes in deep subseafloor sedimentary metagenomes.</title>
        <authorList>
            <person name="Kawai M."/>
            <person name="Futagami T."/>
            <person name="Toyoda A."/>
            <person name="Takaki Y."/>
            <person name="Nishi S."/>
            <person name="Hori S."/>
            <person name="Arai W."/>
            <person name="Tsubouchi T."/>
            <person name="Morono Y."/>
            <person name="Uchiyama I."/>
            <person name="Ito T."/>
            <person name="Fujiyama A."/>
            <person name="Inagaki F."/>
            <person name="Takami H."/>
        </authorList>
    </citation>
    <scope>NUCLEOTIDE SEQUENCE</scope>
    <source>
        <strain evidence="2">Expedition CK06-06</strain>
    </source>
</reference>